<accession>A0A0G1NDK5</accession>
<dbReference type="InterPro" id="IPR027417">
    <property type="entry name" value="P-loop_NTPase"/>
</dbReference>
<evidence type="ECO:0008006" key="7">
    <source>
        <dbReference type="Google" id="ProtNLM"/>
    </source>
</evidence>
<organism evidence="5 6">
    <name type="scientific">Candidatus Jorgensenbacteria bacterium GW2011_GWA2_45_13</name>
    <dbReference type="NCBI Taxonomy" id="1618662"/>
    <lineage>
        <taxon>Bacteria</taxon>
        <taxon>Candidatus Joergenseniibacteriota</taxon>
    </lineage>
</organism>
<dbReference type="PANTHER" id="PTHR34388">
    <property type="entry name" value="DNA POLYMERASE III SUBUNIT DELTA"/>
    <property type="match status" value="1"/>
</dbReference>
<reference evidence="5 6" key="1">
    <citation type="journal article" date="2015" name="Nature">
        <title>rRNA introns, odd ribosomes, and small enigmatic genomes across a large radiation of phyla.</title>
        <authorList>
            <person name="Brown C.T."/>
            <person name="Hug L.A."/>
            <person name="Thomas B.C."/>
            <person name="Sharon I."/>
            <person name="Castelle C.J."/>
            <person name="Singh A."/>
            <person name="Wilkins M.J."/>
            <person name="Williams K.H."/>
            <person name="Banfield J.F."/>
        </authorList>
    </citation>
    <scope>NUCLEOTIDE SEQUENCE [LARGE SCALE GENOMIC DNA]</scope>
</reference>
<dbReference type="GO" id="GO:0003677">
    <property type="term" value="F:DNA binding"/>
    <property type="evidence" value="ECO:0007669"/>
    <property type="project" value="InterPro"/>
</dbReference>
<name>A0A0G1NDK5_9BACT</name>
<protein>
    <recommendedName>
        <fullName evidence="7">DNA polymerase III delta N-terminal domain-containing protein</fullName>
    </recommendedName>
</protein>
<sequence length="295" mass="34332">LFPMIFYLYGQDSYRRQAKLRELVEAYRKKYTDIDLGEFDFSEREDLWKDAKNYLIQPSMFVESKVAVIFGGGQVNEKEWIEILKSQIKTTKTFLLVSDSVAPKKALQFLLKSPIKNHEYAPLDGRALEVFIQKEAEKTGIVLAPDAVRFFCRFAERHKEDASWVVFENLAKLALTKPQEPVKASALVGIIEEKEAEQVYLLTRSILSDRDKKTKLISLERLLLQNEAPAYIFNSLSFQSKGKEAFILADYDILVKSGKHSIRLSFFDKIFFRHLINCLVNRWEYLFCLFYLPLV</sequence>
<dbReference type="GO" id="GO:0009360">
    <property type="term" value="C:DNA polymerase III complex"/>
    <property type="evidence" value="ECO:0007669"/>
    <property type="project" value="TreeGrafter"/>
</dbReference>
<keyword evidence="1" id="KW-0808">Transferase</keyword>
<dbReference type="GO" id="GO:0006261">
    <property type="term" value="P:DNA-templated DNA replication"/>
    <property type="evidence" value="ECO:0007669"/>
    <property type="project" value="TreeGrafter"/>
</dbReference>
<dbReference type="AlphaFoldDB" id="A0A0G1NDK5"/>
<proteinExistence type="predicted"/>
<dbReference type="Proteomes" id="UP000033966">
    <property type="component" value="Unassembled WGS sequence"/>
</dbReference>
<keyword evidence="4" id="KW-0239">DNA-directed DNA polymerase</keyword>
<evidence type="ECO:0000313" key="6">
    <source>
        <dbReference type="Proteomes" id="UP000033966"/>
    </source>
</evidence>
<dbReference type="Gene3D" id="3.40.50.300">
    <property type="entry name" value="P-loop containing nucleotide triphosphate hydrolases"/>
    <property type="match status" value="1"/>
</dbReference>
<evidence type="ECO:0000256" key="1">
    <source>
        <dbReference type="ARBA" id="ARBA00022679"/>
    </source>
</evidence>
<gene>
    <name evidence="5" type="ORF">UW92_C0016G0001</name>
</gene>
<keyword evidence="2" id="KW-0548">Nucleotidyltransferase</keyword>
<dbReference type="PANTHER" id="PTHR34388:SF1">
    <property type="entry name" value="DNA POLYMERASE III SUBUNIT DELTA"/>
    <property type="match status" value="1"/>
</dbReference>
<evidence type="ECO:0000256" key="3">
    <source>
        <dbReference type="ARBA" id="ARBA00022705"/>
    </source>
</evidence>
<evidence type="ECO:0000313" key="5">
    <source>
        <dbReference type="EMBL" id="KKT91192.1"/>
    </source>
</evidence>
<evidence type="ECO:0000256" key="2">
    <source>
        <dbReference type="ARBA" id="ARBA00022695"/>
    </source>
</evidence>
<dbReference type="GO" id="GO:0003887">
    <property type="term" value="F:DNA-directed DNA polymerase activity"/>
    <property type="evidence" value="ECO:0007669"/>
    <property type="project" value="UniProtKB-KW"/>
</dbReference>
<keyword evidence="3" id="KW-0235">DNA replication</keyword>
<feature type="non-terminal residue" evidence="5">
    <location>
        <position position="1"/>
    </location>
</feature>
<comment type="caution">
    <text evidence="5">The sequence shown here is derived from an EMBL/GenBank/DDBJ whole genome shotgun (WGS) entry which is preliminary data.</text>
</comment>
<dbReference type="InterPro" id="IPR005790">
    <property type="entry name" value="DNA_polIII_delta"/>
</dbReference>
<dbReference type="EMBL" id="LCKF01000016">
    <property type="protein sequence ID" value="KKT91192.1"/>
    <property type="molecule type" value="Genomic_DNA"/>
</dbReference>
<evidence type="ECO:0000256" key="4">
    <source>
        <dbReference type="ARBA" id="ARBA00022932"/>
    </source>
</evidence>